<feature type="domain" description="Acyl-ACP thioesterase-like C-terminal" evidence="14">
    <location>
        <begin position="318"/>
        <end position="346"/>
    </location>
</feature>
<keyword evidence="6 11" id="KW-0378">Hydrolase</keyword>
<reference evidence="15 16" key="1">
    <citation type="journal article" date="2014" name="Nat. Commun.">
        <title>Klebsormidium flaccidum genome reveals primary factors for plant terrestrial adaptation.</title>
        <authorList>
            <person name="Hori K."/>
            <person name="Maruyama F."/>
            <person name="Fujisawa T."/>
            <person name="Togashi T."/>
            <person name="Yamamoto N."/>
            <person name="Seo M."/>
            <person name="Sato S."/>
            <person name="Yamada T."/>
            <person name="Mori H."/>
            <person name="Tajima N."/>
            <person name="Moriyama T."/>
            <person name="Ikeuchi M."/>
            <person name="Watanabe M."/>
            <person name="Wada H."/>
            <person name="Kobayashi K."/>
            <person name="Saito M."/>
            <person name="Masuda T."/>
            <person name="Sasaki-Sekimoto Y."/>
            <person name="Mashiguchi K."/>
            <person name="Awai K."/>
            <person name="Shimojima M."/>
            <person name="Masuda S."/>
            <person name="Iwai M."/>
            <person name="Nobusawa T."/>
            <person name="Narise T."/>
            <person name="Kondo S."/>
            <person name="Saito H."/>
            <person name="Sato R."/>
            <person name="Murakawa M."/>
            <person name="Ihara Y."/>
            <person name="Oshima-Yamada Y."/>
            <person name="Ohtaka K."/>
            <person name="Satoh M."/>
            <person name="Sonobe K."/>
            <person name="Ishii M."/>
            <person name="Ohtani R."/>
            <person name="Kanamori-Sato M."/>
            <person name="Honoki R."/>
            <person name="Miyazaki D."/>
            <person name="Mochizuki H."/>
            <person name="Umetsu J."/>
            <person name="Higashi K."/>
            <person name="Shibata D."/>
            <person name="Kamiya Y."/>
            <person name="Sato N."/>
            <person name="Nakamura Y."/>
            <person name="Tabata S."/>
            <person name="Ida S."/>
            <person name="Kurokawa K."/>
            <person name="Ohta H."/>
        </authorList>
    </citation>
    <scope>NUCLEOTIDE SEQUENCE [LARGE SCALE GENOMIC DNA]</scope>
    <source>
        <strain evidence="15 16">NIES-2285</strain>
    </source>
</reference>
<comment type="subcellular location">
    <subcellularLocation>
        <location evidence="1 11">Plastid</location>
        <location evidence="1 11">Chloroplast</location>
    </subcellularLocation>
</comment>
<comment type="similarity">
    <text evidence="2 11">Belongs to the acyl-ACP thioesterase family.</text>
</comment>
<dbReference type="EC" id="3.1.2.-" evidence="11"/>
<dbReference type="GO" id="GO:0016297">
    <property type="term" value="F:fatty acyl-[ACP] hydrolase activity"/>
    <property type="evidence" value="ECO:0000318"/>
    <property type="project" value="GO_Central"/>
</dbReference>
<evidence type="ECO:0000256" key="3">
    <source>
        <dbReference type="ARBA" id="ARBA00022516"/>
    </source>
</evidence>
<gene>
    <name evidence="15" type="ORF">KFL_003470010</name>
</gene>
<dbReference type="AlphaFoldDB" id="A0A1Y1I8N9"/>
<evidence type="ECO:0000256" key="4">
    <source>
        <dbReference type="ARBA" id="ARBA00022528"/>
    </source>
</evidence>
<evidence type="ECO:0000259" key="14">
    <source>
        <dbReference type="Pfam" id="PF20791"/>
    </source>
</evidence>
<dbReference type="InterPro" id="IPR049427">
    <property type="entry name" value="Acyl-ACP_TE_C"/>
</dbReference>
<dbReference type="GO" id="GO:0009507">
    <property type="term" value="C:chloroplast"/>
    <property type="evidence" value="ECO:0007669"/>
    <property type="project" value="UniProtKB-SubCell"/>
</dbReference>
<name>A0A1Y1I8N9_KLENI</name>
<feature type="domain" description="Acyl-ACP thioesterase N-terminal hotdog" evidence="13">
    <location>
        <begin position="155"/>
        <end position="289"/>
    </location>
</feature>
<evidence type="ECO:0000256" key="11">
    <source>
        <dbReference type="RuleBase" id="RU363096"/>
    </source>
</evidence>
<keyword evidence="16" id="KW-1185">Reference proteome</keyword>
<evidence type="ECO:0000256" key="8">
    <source>
        <dbReference type="ARBA" id="ARBA00022946"/>
    </source>
</evidence>
<evidence type="ECO:0000256" key="10">
    <source>
        <dbReference type="ARBA" id="ARBA00023160"/>
    </source>
</evidence>
<dbReference type="EMBL" id="DF237296">
    <property type="protein sequence ID" value="GAQ87344.1"/>
    <property type="molecule type" value="Genomic_DNA"/>
</dbReference>
<dbReference type="PANTHER" id="PTHR31727">
    <property type="entry name" value="OLEOYL-ACYL CARRIER PROTEIN THIOESTERASE 1, CHLOROPLASTIC"/>
    <property type="match status" value="1"/>
</dbReference>
<evidence type="ECO:0000256" key="5">
    <source>
        <dbReference type="ARBA" id="ARBA00022640"/>
    </source>
</evidence>
<dbReference type="SUPFAM" id="SSF54637">
    <property type="entry name" value="Thioesterase/thiol ester dehydrase-isomerase"/>
    <property type="match status" value="2"/>
</dbReference>
<comment type="function">
    <text evidence="11">Plays an essential role in chain termination during de novo fatty acid synthesis.</text>
</comment>
<feature type="region of interest" description="Disordered" evidence="12">
    <location>
        <begin position="364"/>
        <end position="396"/>
    </location>
</feature>
<keyword evidence="7 11" id="KW-0276">Fatty acid metabolism</keyword>
<dbReference type="OrthoDB" id="618395at2759"/>
<dbReference type="InterPro" id="IPR029069">
    <property type="entry name" value="HotDog_dom_sf"/>
</dbReference>
<keyword evidence="10 11" id="KW-0275">Fatty acid biosynthesis</keyword>
<dbReference type="STRING" id="105231.A0A1Y1I8N9"/>
<evidence type="ECO:0000313" key="15">
    <source>
        <dbReference type="EMBL" id="GAQ87344.1"/>
    </source>
</evidence>
<dbReference type="CDD" id="cd00586">
    <property type="entry name" value="4HBT"/>
    <property type="match status" value="1"/>
</dbReference>
<sequence>MAMATRPISGGQLLTDGSSCVCGNGPSVSGSGARDTFFGQRLTVQYPVRRPRKQETARVQMTVHPINSVRSLVTQWLHRKASAEPVNTAVFTPYSMLREKAPAIADLPPSLRNGVAVKERPMPKTEEEERGGNAWGGFDLHADMFKAGRFVDSGFVFRERFAIRCYEVDRNRTASIETIANLMQEVSANHAQAVGFSNDGFATSPLMRERGMIWVTTRIHIEMFRYPKWGDFVEFDTWFQDPGRVGGRRDWNIRDAASGDLIGCGTSKWVMMDQKTRKLAPKDEEVKAELLVYCPQPSKFAPVDKLAASMKICKLEQPPEHTKQNLQARRSDLDMNHHVNNVAYFESAGPCSGTRGVQPFAEAAGGPVRDQPRPHCLAEEADGEPERSLNGKRGIRVNDKCEHKKRQSCVWQRLQEFKTERGRGR</sequence>
<evidence type="ECO:0000256" key="1">
    <source>
        <dbReference type="ARBA" id="ARBA00004229"/>
    </source>
</evidence>
<organism evidence="15 16">
    <name type="scientific">Klebsormidium nitens</name>
    <name type="common">Green alga</name>
    <name type="synonym">Ulothrix nitens</name>
    <dbReference type="NCBI Taxonomy" id="105231"/>
    <lineage>
        <taxon>Eukaryota</taxon>
        <taxon>Viridiplantae</taxon>
        <taxon>Streptophyta</taxon>
        <taxon>Klebsormidiophyceae</taxon>
        <taxon>Klebsormidiales</taxon>
        <taxon>Klebsormidiaceae</taxon>
        <taxon>Klebsormidium</taxon>
    </lineage>
</organism>
<evidence type="ECO:0000256" key="12">
    <source>
        <dbReference type="SAM" id="MobiDB-lite"/>
    </source>
</evidence>
<evidence type="ECO:0000313" key="16">
    <source>
        <dbReference type="Proteomes" id="UP000054558"/>
    </source>
</evidence>
<feature type="compositionally biased region" description="Basic and acidic residues" evidence="12">
    <location>
        <begin position="370"/>
        <end position="389"/>
    </location>
</feature>
<dbReference type="PANTHER" id="PTHR31727:SF6">
    <property type="entry name" value="OLEOYL-ACYL CARRIER PROTEIN THIOESTERASE 1, CHLOROPLASTIC"/>
    <property type="match status" value="1"/>
</dbReference>
<keyword evidence="8" id="KW-0809">Transit peptide</keyword>
<dbReference type="Pfam" id="PF01643">
    <property type="entry name" value="Acyl-ACP_TE"/>
    <property type="match status" value="1"/>
</dbReference>
<dbReference type="Proteomes" id="UP000054558">
    <property type="component" value="Unassembled WGS sequence"/>
</dbReference>
<keyword evidence="4 11" id="KW-0150">Chloroplast</keyword>
<accession>A0A1Y1I8N9</accession>
<dbReference type="GO" id="GO:0000036">
    <property type="term" value="F:acyl carrier activity"/>
    <property type="evidence" value="ECO:0000318"/>
    <property type="project" value="GO_Central"/>
</dbReference>
<evidence type="ECO:0000256" key="6">
    <source>
        <dbReference type="ARBA" id="ARBA00022801"/>
    </source>
</evidence>
<protein>
    <recommendedName>
        <fullName evidence="11">Acyl-[acyl-carrier-protein] hydrolase</fullName>
        <ecNumber evidence="11">3.1.2.-</ecNumber>
    </recommendedName>
</protein>
<dbReference type="Pfam" id="PF20791">
    <property type="entry name" value="Acyl-ACP_TE_C"/>
    <property type="match status" value="1"/>
</dbReference>
<keyword evidence="3 11" id="KW-0444">Lipid biosynthesis</keyword>
<proteinExistence type="inferred from homology"/>
<evidence type="ECO:0000259" key="13">
    <source>
        <dbReference type="Pfam" id="PF01643"/>
    </source>
</evidence>
<dbReference type="InterPro" id="IPR002864">
    <property type="entry name" value="Acyl-ACP_thioesterase_NHD"/>
</dbReference>
<dbReference type="Gene3D" id="3.10.129.10">
    <property type="entry name" value="Hotdog Thioesterase"/>
    <property type="match status" value="1"/>
</dbReference>
<dbReference type="InterPro" id="IPR045023">
    <property type="entry name" value="FATA/B"/>
</dbReference>
<keyword evidence="9 11" id="KW-0443">Lipid metabolism</keyword>
<evidence type="ECO:0000256" key="7">
    <source>
        <dbReference type="ARBA" id="ARBA00022832"/>
    </source>
</evidence>
<evidence type="ECO:0000256" key="2">
    <source>
        <dbReference type="ARBA" id="ARBA00006500"/>
    </source>
</evidence>
<keyword evidence="5 11" id="KW-0934">Plastid</keyword>
<evidence type="ECO:0000256" key="9">
    <source>
        <dbReference type="ARBA" id="ARBA00023098"/>
    </source>
</evidence>